<keyword evidence="3" id="KW-1185">Reference proteome</keyword>
<gene>
    <name evidence="2" type="ORF">B0H16DRAFT_1545355</name>
</gene>
<feature type="non-terminal residue" evidence="2">
    <location>
        <position position="412"/>
    </location>
</feature>
<dbReference type="EMBL" id="JARKIB010000057">
    <property type="protein sequence ID" value="KAJ7752921.1"/>
    <property type="molecule type" value="Genomic_DNA"/>
</dbReference>
<evidence type="ECO:0000313" key="3">
    <source>
        <dbReference type="Proteomes" id="UP001215598"/>
    </source>
</evidence>
<feature type="compositionally biased region" description="Low complexity" evidence="1">
    <location>
        <begin position="200"/>
        <end position="219"/>
    </location>
</feature>
<feature type="region of interest" description="Disordered" evidence="1">
    <location>
        <begin position="83"/>
        <end position="320"/>
    </location>
</feature>
<accession>A0AAD7N9X0</accession>
<comment type="caution">
    <text evidence="2">The sequence shown here is derived from an EMBL/GenBank/DDBJ whole genome shotgun (WGS) entry which is preliminary data.</text>
</comment>
<protein>
    <submittedName>
        <fullName evidence="2">Uncharacterized protein</fullName>
    </submittedName>
</protein>
<dbReference type="AlphaFoldDB" id="A0AAD7N9X0"/>
<feature type="compositionally biased region" description="Pro residues" evidence="1">
    <location>
        <begin position="260"/>
        <end position="277"/>
    </location>
</feature>
<sequence length="412" mass="44891">MENDAPPPENDLLARLRAQEFTTLELKAQIDVLKLKIAHQNEDLVVEQRQHAKYKTRCGGVEAELAHVRSKYESLKRKCVVPQPPLKRKFDSDSDGAEARERELRCEHSPVDGASPPEDGKLPDALQLSRLGDASSRKTSVSSSIDEQDNVWPRSPVVPGPGIPCSSSFARTNDPRKRQKTESTPSSPDFRPAHLPPASAPTTSASASASTTSTPTPAIQIPPSPTHPHPHPDLTRFPRPAAPPHQHQHQHAPHPHMIPTLPPRPSGTPFPPFPPPGVNASGAYASLHNGPNNVGNNGINLNGEREREGQMRRSPSQGGVSVHSFRLLGPVPVLCYVQGPASARVLPYFVFARPLPRRMILILIIFIFVSSSGPLPERQHQHAHQRDAPPFWDPGTGIVAARARTRTVDVGA</sequence>
<feature type="compositionally biased region" description="Low complexity" evidence="1">
    <location>
        <begin position="289"/>
        <end position="302"/>
    </location>
</feature>
<organism evidence="2 3">
    <name type="scientific">Mycena metata</name>
    <dbReference type="NCBI Taxonomy" id="1033252"/>
    <lineage>
        <taxon>Eukaryota</taxon>
        <taxon>Fungi</taxon>
        <taxon>Dikarya</taxon>
        <taxon>Basidiomycota</taxon>
        <taxon>Agaricomycotina</taxon>
        <taxon>Agaricomycetes</taxon>
        <taxon>Agaricomycetidae</taxon>
        <taxon>Agaricales</taxon>
        <taxon>Marasmiineae</taxon>
        <taxon>Mycenaceae</taxon>
        <taxon>Mycena</taxon>
    </lineage>
</organism>
<evidence type="ECO:0000256" key="1">
    <source>
        <dbReference type="SAM" id="MobiDB-lite"/>
    </source>
</evidence>
<feature type="compositionally biased region" description="Basic and acidic residues" evidence="1">
    <location>
        <begin position="88"/>
        <end position="110"/>
    </location>
</feature>
<proteinExistence type="predicted"/>
<reference evidence="2" key="1">
    <citation type="submission" date="2023-03" db="EMBL/GenBank/DDBJ databases">
        <title>Massive genome expansion in bonnet fungi (Mycena s.s.) driven by repeated elements and novel gene families across ecological guilds.</title>
        <authorList>
            <consortium name="Lawrence Berkeley National Laboratory"/>
            <person name="Harder C.B."/>
            <person name="Miyauchi S."/>
            <person name="Viragh M."/>
            <person name="Kuo A."/>
            <person name="Thoen E."/>
            <person name="Andreopoulos B."/>
            <person name="Lu D."/>
            <person name="Skrede I."/>
            <person name="Drula E."/>
            <person name="Henrissat B."/>
            <person name="Morin E."/>
            <person name="Kohler A."/>
            <person name="Barry K."/>
            <person name="LaButti K."/>
            <person name="Morin E."/>
            <person name="Salamov A."/>
            <person name="Lipzen A."/>
            <person name="Mereny Z."/>
            <person name="Hegedus B."/>
            <person name="Baldrian P."/>
            <person name="Stursova M."/>
            <person name="Weitz H."/>
            <person name="Taylor A."/>
            <person name="Grigoriev I.V."/>
            <person name="Nagy L.G."/>
            <person name="Martin F."/>
            <person name="Kauserud H."/>
        </authorList>
    </citation>
    <scope>NUCLEOTIDE SEQUENCE</scope>
    <source>
        <strain evidence="2">CBHHK182m</strain>
    </source>
</reference>
<name>A0AAD7N9X0_9AGAR</name>
<evidence type="ECO:0000313" key="2">
    <source>
        <dbReference type="EMBL" id="KAJ7752921.1"/>
    </source>
</evidence>
<dbReference type="Proteomes" id="UP001215598">
    <property type="component" value="Unassembled WGS sequence"/>
</dbReference>